<feature type="chain" id="PRO_5008393076" evidence="1">
    <location>
        <begin position="23"/>
        <end position="187"/>
    </location>
</feature>
<evidence type="ECO:0000313" key="3">
    <source>
        <dbReference type="EMBL" id="OAG68815.1"/>
    </source>
</evidence>
<evidence type="ECO:0000313" key="2">
    <source>
        <dbReference type="EMBL" id="MEA5126104.1"/>
    </source>
</evidence>
<dbReference type="EMBL" id="JAYFSO010000033">
    <property type="protein sequence ID" value="MEA5126104.1"/>
    <property type="molecule type" value="Genomic_DNA"/>
</dbReference>
<proteinExistence type="predicted"/>
<dbReference type="OrthoDB" id="9802794at2"/>
<dbReference type="RefSeq" id="WP_064507878.1">
    <property type="nucleotide sequence ID" value="NZ_JAYFSN010000034.1"/>
</dbReference>
<protein>
    <submittedName>
        <fullName evidence="3">Uncharacterized protein</fullName>
    </submittedName>
</protein>
<reference evidence="2 5" key="2">
    <citation type="submission" date="2023-12" db="EMBL/GenBank/DDBJ databases">
        <title>Genome sequencing of Xanthomonas floridensis.</title>
        <authorList>
            <person name="Greer S."/>
            <person name="Harrison J."/>
            <person name="Grant M."/>
            <person name="Vicente J."/>
            <person name="Studholme D."/>
        </authorList>
    </citation>
    <scope>NUCLEOTIDE SEQUENCE [LARGE SCALE GENOMIC DNA]</scope>
    <source>
        <strain evidence="2 5">WHRI 8848</strain>
    </source>
</reference>
<keyword evidence="5" id="KW-1185">Reference proteome</keyword>
<evidence type="ECO:0000256" key="1">
    <source>
        <dbReference type="SAM" id="SignalP"/>
    </source>
</evidence>
<gene>
    <name evidence="3" type="ORF">A7D17_11895</name>
    <name evidence="2" type="ORF">VB146_20055</name>
</gene>
<evidence type="ECO:0000313" key="5">
    <source>
        <dbReference type="Proteomes" id="UP001303614"/>
    </source>
</evidence>
<keyword evidence="1" id="KW-0732">Signal</keyword>
<sequence>MQRVVSIVMAAVLGIAASQANACSVPNSPTFGQSLTNATSVFIFRLDQAQYRREDFGLGAHTSWVEGKITLVQNLYGDPTRLVNLQFSSVLCGAVKLVVGRHYLIATRATGDTIELVGGDASLFEIEDLYNPERKTASLQSMLILPVIRAICGVHALPEDFPPREIAARTVLQLPPPPPPPPPPKGS</sequence>
<dbReference type="AlphaFoldDB" id="A0A1A9MEW2"/>
<organism evidence="3 4">
    <name type="scientific">Xanthomonas floridensis</name>
    <dbReference type="NCBI Taxonomy" id="1843580"/>
    <lineage>
        <taxon>Bacteria</taxon>
        <taxon>Pseudomonadati</taxon>
        <taxon>Pseudomonadota</taxon>
        <taxon>Gammaproteobacteria</taxon>
        <taxon>Lysobacterales</taxon>
        <taxon>Lysobacteraceae</taxon>
        <taxon>Xanthomonas</taxon>
    </lineage>
</organism>
<comment type="caution">
    <text evidence="3">The sequence shown here is derived from an EMBL/GenBank/DDBJ whole genome shotgun (WGS) entry which is preliminary data.</text>
</comment>
<dbReference type="Proteomes" id="UP000077659">
    <property type="component" value="Unassembled WGS sequence"/>
</dbReference>
<dbReference type="EMBL" id="LXNG01000005">
    <property type="protein sequence ID" value="OAG68815.1"/>
    <property type="molecule type" value="Genomic_DNA"/>
</dbReference>
<dbReference type="Proteomes" id="UP001303614">
    <property type="component" value="Unassembled WGS sequence"/>
</dbReference>
<reference evidence="3 4" key="1">
    <citation type="submission" date="2016-05" db="EMBL/GenBank/DDBJ databases">
        <title>Pathogenic, phenotypic and molecular characterisation of Xanthomonas nasturtii sp. nov. and Xanthomonas floridensis sp. nov., new species of Xanthomonas associated with watercress production in Florida.</title>
        <authorList>
            <person name="Vicente J.G."/>
            <person name="Rothwell S."/>
            <person name="Holub E.B."/>
            <person name="Studholme D.J."/>
        </authorList>
    </citation>
    <scope>NUCLEOTIDE SEQUENCE [LARGE SCALE GENOMIC DNA]</scope>
    <source>
        <strain evidence="3 4">WHRI 8848</strain>
    </source>
</reference>
<name>A0A1A9MEW2_9XANT</name>
<evidence type="ECO:0000313" key="4">
    <source>
        <dbReference type="Proteomes" id="UP000077659"/>
    </source>
</evidence>
<accession>A0A1A9MEW2</accession>
<feature type="signal peptide" evidence="1">
    <location>
        <begin position="1"/>
        <end position="22"/>
    </location>
</feature>